<evidence type="ECO:0000313" key="11">
    <source>
        <dbReference type="EMBL" id="MBA0708438.1"/>
    </source>
</evidence>
<evidence type="ECO:0000256" key="7">
    <source>
        <dbReference type="ARBA" id="ARBA00023004"/>
    </source>
</evidence>
<reference evidence="11 12" key="1">
    <citation type="journal article" date="2019" name="Genome Biol. Evol.">
        <title>Insights into the evolution of the New World diploid cottons (Gossypium, subgenus Houzingenia) based on genome sequencing.</title>
        <authorList>
            <person name="Grover C.E."/>
            <person name="Arick M.A. 2nd"/>
            <person name="Thrash A."/>
            <person name="Conover J.L."/>
            <person name="Sanders W.S."/>
            <person name="Peterson D.G."/>
            <person name="Frelichowski J.E."/>
            <person name="Scheffler J.A."/>
            <person name="Scheffler B.E."/>
            <person name="Wendel J.F."/>
        </authorList>
    </citation>
    <scope>NUCLEOTIDE SEQUENCE [LARGE SCALE GENOMIC DNA]</scope>
    <source>
        <strain evidence="11">4</strain>
        <tissue evidence="11">Leaf</tissue>
    </source>
</reference>
<dbReference type="AlphaFoldDB" id="A0A7J8Z9B3"/>
<keyword evidence="9 10" id="KW-0472">Membrane</keyword>
<dbReference type="GO" id="GO:0005506">
    <property type="term" value="F:iron ion binding"/>
    <property type="evidence" value="ECO:0007669"/>
    <property type="project" value="InterPro"/>
</dbReference>
<feature type="non-terminal residue" evidence="11">
    <location>
        <position position="272"/>
    </location>
</feature>
<dbReference type="GO" id="GO:0016705">
    <property type="term" value="F:oxidoreductase activity, acting on paired donors, with incorporation or reduction of molecular oxygen"/>
    <property type="evidence" value="ECO:0007669"/>
    <property type="project" value="InterPro"/>
</dbReference>
<evidence type="ECO:0000256" key="5">
    <source>
        <dbReference type="ARBA" id="ARBA00022723"/>
    </source>
</evidence>
<dbReference type="GO" id="GO:0016125">
    <property type="term" value="P:sterol metabolic process"/>
    <property type="evidence" value="ECO:0007669"/>
    <property type="project" value="TreeGrafter"/>
</dbReference>
<accession>A0A7J8Z9B3</accession>
<keyword evidence="7" id="KW-0408">Iron</keyword>
<keyword evidence="10" id="KW-0812">Transmembrane</keyword>
<comment type="similarity">
    <text evidence="3">Belongs to the cytochrome P450 family.</text>
</comment>
<gene>
    <name evidence="11" type="ORF">Golax_023564</name>
</gene>
<organism evidence="11 12">
    <name type="scientific">Gossypium laxum</name>
    <dbReference type="NCBI Taxonomy" id="34288"/>
    <lineage>
        <taxon>Eukaryota</taxon>
        <taxon>Viridiplantae</taxon>
        <taxon>Streptophyta</taxon>
        <taxon>Embryophyta</taxon>
        <taxon>Tracheophyta</taxon>
        <taxon>Spermatophyta</taxon>
        <taxon>Magnoliopsida</taxon>
        <taxon>eudicotyledons</taxon>
        <taxon>Gunneridae</taxon>
        <taxon>Pentapetalae</taxon>
        <taxon>rosids</taxon>
        <taxon>malvids</taxon>
        <taxon>Malvales</taxon>
        <taxon>Malvaceae</taxon>
        <taxon>Malvoideae</taxon>
        <taxon>Gossypium</taxon>
    </lineage>
</organism>
<comment type="cofactor">
    <cofactor evidence="1">
        <name>heme</name>
        <dbReference type="ChEBI" id="CHEBI:30413"/>
    </cofactor>
</comment>
<dbReference type="EMBL" id="JABEZV010000004">
    <property type="protein sequence ID" value="MBA0708438.1"/>
    <property type="molecule type" value="Genomic_DNA"/>
</dbReference>
<keyword evidence="10" id="KW-1133">Transmembrane helix</keyword>
<dbReference type="Proteomes" id="UP000593574">
    <property type="component" value="Unassembled WGS sequence"/>
</dbReference>
<keyword evidence="6" id="KW-0560">Oxidoreductase</keyword>
<evidence type="ECO:0008006" key="13">
    <source>
        <dbReference type="Google" id="ProtNLM"/>
    </source>
</evidence>
<evidence type="ECO:0000256" key="6">
    <source>
        <dbReference type="ARBA" id="ARBA00023002"/>
    </source>
</evidence>
<dbReference type="PANTHER" id="PTHR24286:SF349">
    <property type="entry name" value="CYTOCHROME P450 716A1-RELATED"/>
    <property type="match status" value="1"/>
</dbReference>
<proteinExistence type="inferred from homology"/>
<evidence type="ECO:0000256" key="3">
    <source>
        <dbReference type="ARBA" id="ARBA00010617"/>
    </source>
</evidence>
<dbReference type="InterPro" id="IPR001128">
    <property type="entry name" value="Cyt_P450"/>
</dbReference>
<evidence type="ECO:0000256" key="9">
    <source>
        <dbReference type="ARBA" id="ARBA00023136"/>
    </source>
</evidence>
<evidence type="ECO:0000313" key="12">
    <source>
        <dbReference type="Proteomes" id="UP000593574"/>
    </source>
</evidence>
<evidence type="ECO:0000256" key="8">
    <source>
        <dbReference type="ARBA" id="ARBA00023033"/>
    </source>
</evidence>
<keyword evidence="5" id="KW-0479">Metal-binding</keyword>
<dbReference type="Pfam" id="PF00067">
    <property type="entry name" value="p450"/>
    <property type="match status" value="1"/>
</dbReference>
<keyword evidence="4" id="KW-0349">Heme</keyword>
<protein>
    <recommendedName>
        <fullName evidence="13">Cytochrome P450</fullName>
    </recommendedName>
</protein>
<dbReference type="GO" id="GO:0004497">
    <property type="term" value="F:monooxygenase activity"/>
    <property type="evidence" value="ECO:0007669"/>
    <property type="project" value="UniProtKB-KW"/>
</dbReference>
<keyword evidence="8" id="KW-0503">Monooxygenase</keyword>
<comment type="caution">
    <text evidence="11">The sequence shown here is derived from an EMBL/GenBank/DDBJ whole genome shotgun (WGS) entry which is preliminary data.</text>
</comment>
<comment type="subcellular location">
    <subcellularLocation>
        <location evidence="2">Membrane</location>
    </subcellularLocation>
</comment>
<evidence type="ECO:0000256" key="2">
    <source>
        <dbReference type="ARBA" id="ARBA00004370"/>
    </source>
</evidence>
<dbReference type="GO" id="GO:0016020">
    <property type="term" value="C:membrane"/>
    <property type="evidence" value="ECO:0007669"/>
    <property type="project" value="UniProtKB-SubCell"/>
</dbReference>
<dbReference type="Gene3D" id="1.10.630.10">
    <property type="entry name" value="Cytochrome P450"/>
    <property type="match status" value="1"/>
</dbReference>
<dbReference type="SUPFAM" id="SSF48264">
    <property type="entry name" value="Cytochrome P450"/>
    <property type="match status" value="1"/>
</dbReference>
<sequence>MEHFYITLLLLFVSFVTLSLFVLFYKHRSNYSADNLPPGRPGLPLVGETLEFLSTGWKGHPEKFIFDRMAKYSSQVFKTNILGEPAAVFCGVACNKFLFSNENKLVTAWWPSSVDKIFPSSLQTSSKEESKKMRKLLPQFLKPEALQRYIGLMDAIANEHFASQWENKEQVLVFPLAKRYTFWLACRLFLSIEDPHHQRKVDLSEGKASPTQDILSHMLLTSDENGQFMTEVDIADKILGLLIGGHDTASAACTFIVKYLAELPHIYELVYK</sequence>
<evidence type="ECO:0000256" key="10">
    <source>
        <dbReference type="SAM" id="Phobius"/>
    </source>
</evidence>
<dbReference type="PANTHER" id="PTHR24286">
    <property type="entry name" value="CYTOCHROME P450 26"/>
    <property type="match status" value="1"/>
</dbReference>
<evidence type="ECO:0000256" key="4">
    <source>
        <dbReference type="ARBA" id="ARBA00022617"/>
    </source>
</evidence>
<feature type="transmembrane region" description="Helical" evidence="10">
    <location>
        <begin position="6"/>
        <end position="25"/>
    </location>
</feature>
<keyword evidence="12" id="KW-1185">Reference proteome</keyword>
<evidence type="ECO:0000256" key="1">
    <source>
        <dbReference type="ARBA" id="ARBA00001971"/>
    </source>
</evidence>
<name>A0A7J8Z9B3_9ROSI</name>
<dbReference type="GO" id="GO:0020037">
    <property type="term" value="F:heme binding"/>
    <property type="evidence" value="ECO:0007669"/>
    <property type="project" value="InterPro"/>
</dbReference>
<dbReference type="InterPro" id="IPR036396">
    <property type="entry name" value="Cyt_P450_sf"/>
</dbReference>